<evidence type="ECO:0000313" key="3">
    <source>
        <dbReference type="EMBL" id="KKO46312.1"/>
    </source>
</evidence>
<feature type="binding site" evidence="2">
    <location>
        <position position="84"/>
    </location>
    <ligand>
        <name>7-chloro-L-tryptophan</name>
        <dbReference type="ChEBI" id="CHEBI:58713"/>
    </ligand>
</feature>
<evidence type="ECO:0000313" key="4">
    <source>
        <dbReference type="Proteomes" id="UP000034228"/>
    </source>
</evidence>
<feature type="binding site" evidence="2">
    <location>
        <position position="342"/>
    </location>
    <ligand>
        <name>FAD</name>
        <dbReference type="ChEBI" id="CHEBI:57692"/>
    </ligand>
</feature>
<dbReference type="PIRSF" id="PIRSF011396">
    <property type="entry name" value="Trp_halogenase"/>
    <property type="match status" value="1"/>
</dbReference>
<dbReference type="GO" id="GO:0000166">
    <property type="term" value="F:nucleotide binding"/>
    <property type="evidence" value="ECO:0007669"/>
    <property type="project" value="UniProtKB-KW"/>
</dbReference>
<protein>
    <submittedName>
        <fullName evidence="3">Tryptophan halogenase</fullName>
    </submittedName>
</protein>
<keyword evidence="2" id="KW-0547">Nucleotide-binding</keyword>
<dbReference type="SUPFAM" id="SSF51905">
    <property type="entry name" value="FAD/NAD(P)-binding domain"/>
    <property type="match status" value="1"/>
</dbReference>
<dbReference type="InterPro" id="IPR006905">
    <property type="entry name" value="Flavin_halogenase"/>
</dbReference>
<dbReference type="PATRIC" id="fig|336831.14.peg.2931"/>
<feature type="binding site" evidence="2">
    <location>
        <position position="351"/>
    </location>
    <ligand>
        <name>L-tryptophan</name>
        <dbReference type="ChEBI" id="CHEBI:57912"/>
    </ligand>
</feature>
<gene>
    <name evidence="3" type="ORF">WG68_05950</name>
</gene>
<keyword evidence="2" id="KW-0274">FAD</keyword>
<feature type="binding site" evidence="2">
    <location>
        <begin position="15"/>
        <end position="18"/>
    </location>
    <ligand>
        <name>FAD</name>
        <dbReference type="ChEBI" id="CHEBI:57692"/>
    </ligand>
</feature>
<evidence type="ECO:0000256" key="1">
    <source>
        <dbReference type="PIRSR" id="PIRSR011396-1"/>
    </source>
</evidence>
<name>A0A0M2V639_9GAMM</name>
<dbReference type="PANTHER" id="PTHR43747">
    <property type="entry name" value="FAD-BINDING PROTEIN"/>
    <property type="match status" value="1"/>
</dbReference>
<dbReference type="AlphaFoldDB" id="A0A0M2V639"/>
<evidence type="ECO:0000256" key="2">
    <source>
        <dbReference type="PIRSR" id="PIRSR011396-2"/>
    </source>
</evidence>
<feature type="binding site" evidence="2">
    <location>
        <position position="191"/>
    </location>
    <ligand>
        <name>FAD</name>
        <dbReference type="ChEBI" id="CHEBI:57692"/>
    </ligand>
</feature>
<accession>A0A0M2V639</accession>
<feature type="active site" evidence="1">
    <location>
        <position position="84"/>
    </location>
</feature>
<dbReference type="InterPro" id="IPR050816">
    <property type="entry name" value="Flavin-dep_Halogenase_NPB"/>
</dbReference>
<dbReference type="Proteomes" id="UP000034228">
    <property type="component" value="Unassembled WGS sequence"/>
</dbReference>
<organism evidence="3 4">
    <name type="scientific">Arsukibacterium ikkense</name>
    <dbReference type="NCBI Taxonomy" id="336831"/>
    <lineage>
        <taxon>Bacteria</taxon>
        <taxon>Pseudomonadati</taxon>
        <taxon>Pseudomonadota</taxon>
        <taxon>Gammaproteobacteria</taxon>
        <taxon>Chromatiales</taxon>
        <taxon>Chromatiaceae</taxon>
        <taxon>Arsukibacterium</taxon>
    </lineage>
</organism>
<dbReference type="InterPro" id="IPR036188">
    <property type="entry name" value="FAD/NAD-bd_sf"/>
</dbReference>
<keyword evidence="2" id="KW-0285">Flavoprotein</keyword>
<dbReference type="RefSeq" id="WP_046556753.1">
    <property type="nucleotide sequence ID" value="NZ_LAHO01000004.1"/>
</dbReference>
<keyword evidence="4" id="KW-1185">Reference proteome</keyword>
<dbReference type="InterPro" id="IPR033856">
    <property type="entry name" value="Trp_halogen"/>
</dbReference>
<dbReference type="EMBL" id="LAHO01000004">
    <property type="protein sequence ID" value="KKO46312.1"/>
    <property type="molecule type" value="Genomic_DNA"/>
</dbReference>
<dbReference type="Pfam" id="PF04820">
    <property type="entry name" value="Trp_halogenase"/>
    <property type="match status" value="1"/>
</dbReference>
<proteinExistence type="predicted"/>
<dbReference type="GO" id="GO:0004497">
    <property type="term" value="F:monooxygenase activity"/>
    <property type="evidence" value="ECO:0007669"/>
    <property type="project" value="InterPro"/>
</dbReference>
<comment type="caution">
    <text evidence="3">The sequence shown here is derived from an EMBL/GenBank/DDBJ whole genome shotgun (WGS) entry which is preliminary data.</text>
</comment>
<dbReference type="Gene3D" id="3.50.50.60">
    <property type="entry name" value="FAD/NAD(P)-binding domain"/>
    <property type="match status" value="1"/>
</dbReference>
<dbReference type="PANTHER" id="PTHR43747:SF4">
    <property type="entry name" value="FLAVIN-DEPENDENT TRYPTOPHAN HALOGENASE"/>
    <property type="match status" value="1"/>
</dbReference>
<dbReference type="OrthoDB" id="5751025at2"/>
<dbReference type="STRING" id="336831.WG68_05950"/>
<sequence>MAPASAIKQILVVGGGSAGWLTACHLARQLQCQQPGSVQVTLLESSDIPTIGVGEGTVPAIRQSLQYLGISETDFIRECDATFKQGIKFVGWRQAVSGLPHHYYHPFDYPEQQSVALTPYYLLNPGTDSFANRLTIQGRVCDAGLAPKTISHCEYDGLCNYAYHLDAAKFAAFLTRHATEKLGVKHVKANVRAVRQHADGSLASVLTDTAGDISADFFVDCTGFRSLLLGETLQVPFISKNDILLADQAVAMQIPYAEPDSPIPSYTLATAQAAGWIWDIGLSKRRGTGYVYSSQFADADTAERTLRQYLGPAAAALPCRHIPMQVGYRQSFWQKNCVAIGLSQGFVEPLEATGLLVYDAAARYLAELLPLDTRLLPAAAAQFDQHVHYAWDRVIDFIKLHYVLSDRRDSLFWQANRLPETIPASLQAKLSRWQQQLPSQYDFASRFEIFNLDNYLYVLYGMDFTTDLTLRRSCYPEHAVAERHFSQIRQQACQAVQQLPAHRQLLAQIQQYRLQTI</sequence>
<reference evidence="3 4" key="1">
    <citation type="submission" date="2015-03" db="EMBL/GenBank/DDBJ databases">
        <title>Draft genome sequences of two protease-producing strains of Arsukibacterium isolated from two cold and alkaline environments.</title>
        <authorList>
            <person name="Lylloff J.E."/>
            <person name="Skov L.B."/>
            <person name="Jepsen M."/>
            <person name="Hallin P.F."/>
            <person name="Sorensen S.J."/>
            <person name="Stougaard P."/>
            <person name="Glaring M.A."/>
        </authorList>
    </citation>
    <scope>NUCLEOTIDE SEQUENCE [LARGE SCALE GENOMIC DNA]</scope>
    <source>
        <strain evidence="3 4">GCM72</strain>
    </source>
</reference>